<protein>
    <submittedName>
        <fullName evidence="6">Cobalt transporter</fullName>
    </submittedName>
</protein>
<evidence type="ECO:0000256" key="2">
    <source>
        <dbReference type="ARBA" id="ARBA00022692"/>
    </source>
</evidence>
<dbReference type="OrthoDB" id="2661848at2"/>
<evidence type="ECO:0000256" key="5">
    <source>
        <dbReference type="SAM" id="Phobius"/>
    </source>
</evidence>
<dbReference type="Proteomes" id="UP000030437">
    <property type="component" value="Unassembled WGS sequence"/>
</dbReference>
<comment type="subcellular location">
    <subcellularLocation>
        <location evidence="1">Membrane</location>
        <topology evidence="1">Multi-pass membrane protein</topology>
    </subcellularLocation>
</comment>
<dbReference type="RefSeq" id="WP_036156660.1">
    <property type="nucleotide sequence ID" value="NZ_AVCX01000003.1"/>
</dbReference>
<feature type="transmembrane region" description="Helical" evidence="5">
    <location>
        <begin position="252"/>
        <end position="271"/>
    </location>
</feature>
<dbReference type="CDD" id="cd16914">
    <property type="entry name" value="EcfT"/>
    <property type="match status" value="1"/>
</dbReference>
<evidence type="ECO:0000256" key="1">
    <source>
        <dbReference type="ARBA" id="ARBA00004141"/>
    </source>
</evidence>
<feature type="transmembrane region" description="Helical" evidence="5">
    <location>
        <begin position="79"/>
        <end position="102"/>
    </location>
</feature>
<evidence type="ECO:0000313" key="7">
    <source>
        <dbReference type="Proteomes" id="UP000030437"/>
    </source>
</evidence>
<reference evidence="6 7" key="1">
    <citation type="submission" date="2014-02" db="EMBL/GenBank/DDBJ databases">
        <title>Draft genome sequence of Lysinibacillus odysseyi NBRC 100172.</title>
        <authorList>
            <person name="Zhang F."/>
            <person name="Wang G."/>
            <person name="Zhang L."/>
        </authorList>
    </citation>
    <scope>NUCLEOTIDE SEQUENCE [LARGE SCALE GENOMIC DNA]</scope>
    <source>
        <strain evidence="6 7">NBRC 100172</strain>
    </source>
</reference>
<feature type="transmembrane region" description="Helical" evidence="5">
    <location>
        <begin position="108"/>
        <end position="130"/>
    </location>
</feature>
<evidence type="ECO:0000313" key="6">
    <source>
        <dbReference type="EMBL" id="KGR83460.1"/>
    </source>
</evidence>
<feature type="transmembrane region" description="Helical" evidence="5">
    <location>
        <begin position="189"/>
        <end position="209"/>
    </location>
</feature>
<keyword evidence="7" id="KW-1185">Reference proteome</keyword>
<dbReference type="eggNOG" id="COG0619">
    <property type="taxonomic scope" value="Bacteria"/>
</dbReference>
<dbReference type="GO" id="GO:0005886">
    <property type="term" value="C:plasma membrane"/>
    <property type="evidence" value="ECO:0007669"/>
    <property type="project" value="UniProtKB-ARBA"/>
</dbReference>
<keyword evidence="3 5" id="KW-1133">Transmembrane helix</keyword>
<dbReference type="AlphaFoldDB" id="A0A0A3IJ06"/>
<gene>
    <name evidence="6" type="ORF">CD32_16670</name>
</gene>
<name>A0A0A3IJ06_9BACI</name>
<keyword evidence="4 5" id="KW-0472">Membrane</keyword>
<comment type="caution">
    <text evidence="6">The sequence shown here is derived from an EMBL/GenBank/DDBJ whole genome shotgun (WGS) entry which is preliminary data.</text>
</comment>
<dbReference type="EMBL" id="JPVP01000058">
    <property type="protein sequence ID" value="KGR83460.1"/>
    <property type="molecule type" value="Genomic_DNA"/>
</dbReference>
<dbReference type="Pfam" id="PF02361">
    <property type="entry name" value="CbiQ"/>
    <property type="match status" value="1"/>
</dbReference>
<evidence type="ECO:0000256" key="3">
    <source>
        <dbReference type="ARBA" id="ARBA00022989"/>
    </source>
</evidence>
<dbReference type="STRING" id="1220589.CD32_16670"/>
<evidence type="ECO:0000256" key="4">
    <source>
        <dbReference type="ARBA" id="ARBA00023136"/>
    </source>
</evidence>
<organism evidence="6 7">
    <name type="scientific">Lysinibacillus odysseyi 34hs-1 = NBRC 100172</name>
    <dbReference type="NCBI Taxonomy" id="1220589"/>
    <lineage>
        <taxon>Bacteria</taxon>
        <taxon>Bacillati</taxon>
        <taxon>Bacillota</taxon>
        <taxon>Bacilli</taxon>
        <taxon>Bacillales</taxon>
        <taxon>Bacillaceae</taxon>
        <taxon>Lysinibacillus</taxon>
    </lineage>
</organism>
<dbReference type="InterPro" id="IPR003339">
    <property type="entry name" value="ABC/ECF_trnsptr_transmembrane"/>
</dbReference>
<proteinExistence type="predicted"/>
<sequence length="272" mass="31356">MNMYKSLSDKFSLEYVKGELLKTAYGSGDTFLGRLDPRTLIFWYLFFAIVPWFIHNEIILVSFLLFMLMMTYLARVSRLILFILCIGLLSEITVLFIISLFFGGDLASIGPLFWLTIKLAVISLASVAIFTSLDPEKFSDALLRLGVPAQVSFSVSYGYRILPTLIEEFHKVILSYRLRGKPPEKTGLLYWRMGVYYMKILVLSFYPLILNGAKRSRTTVEALETKGFSHSTNNQDVKKLKTAYFSFHRNDYFFIAFSIFYIGLSFTLSIYY</sequence>
<keyword evidence="2 5" id="KW-0812">Transmembrane</keyword>
<feature type="transmembrane region" description="Helical" evidence="5">
    <location>
        <begin position="41"/>
        <end position="67"/>
    </location>
</feature>
<accession>A0A0A3IJ06</accession>